<evidence type="ECO:0000256" key="1">
    <source>
        <dbReference type="SAM" id="Phobius"/>
    </source>
</evidence>
<organism evidence="2 3">
    <name type="scientific">Mytilus edulis</name>
    <name type="common">Blue mussel</name>
    <dbReference type="NCBI Taxonomy" id="6550"/>
    <lineage>
        <taxon>Eukaryota</taxon>
        <taxon>Metazoa</taxon>
        <taxon>Spiralia</taxon>
        <taxon>Lophotrochozoa</taxon>
        <taxon>Mollusca</taxon>
        <taxon>Bivalvia</taxon>
        <taxon>Autobranchia</taxon>
        <taxon>Pteriomorphia</taxon>
        <taxon>Mytilida</taxon>
        <taxon>Mytiloidea</taxon>
        <taxon>Mytilidae</taxon>
        <taxon>Mytilinae</taxon>
        <taxon>Mytilus</taxon>
    </lineage>
</organism>
<feature type="transmembrane region" description="Helical" evidence="1">
    <location>
        <begin position="183"/>
        <end position="207"/>
    </location>
</feature>
<dbReference type="AlphaFoldDB" id="A0A8S3SA89"/>
<dbReference type="Proteomes" id="UP000683360">
    <property type="component" value="Unassembled WGS sequence"/>
</dbReference>
<reference evidence="2" key="1">
    <citation type="submission" date="2021-03" db="EMBL/GenBank/DDBJ databases">
        <authorList>
            <person name="Bekaert M."/>
        </authorList>
    </citation>
    <scope>NUCLEOTIDE SEQUENCE</scope>
</reference>
<gene>
    <name evidence="2" type="ORF">MEDL_32167</name>
</gene>
<dbReference type="OrthoDB" id="6112511at2759"/>
<keyword evidence="1" id="KW-0472">Membrane</keyword>
<protein>
    <submittedName>
        <fullName evidence="2">Uncharacterized protein</fullName>
    </submittedName>
</protein>
<accession>A0A8S3SA89</accession>
<proteinExistence type="predicted"/>
<name>A0A8S3SA89_MYTED</name>
<keyword evidence="1" id="KW-0812">Transmembrane</keyword>
<evidence type="ECO:0000313" key="3">
    <source>
        <dbReference type="Proteomes" id="UP000683360"/>
    </source>
</evidence>
<evidence type="ECO:0000313" key="2">
    <source>
        <dbReference type="EMBL" id="CAG2218595.1"/>
    </source>
</evidence>
<keyword evidence="3" id="KW-1185">Reference proteome</keyword>
<keyword evidence="1" id="KW-1133">Transmembrane helix</keyword>
<comment type="caution">
    <text evidence="2">The sequence shown here is derived from an EMBL/GenBank/DDBJ whole genome shotgun (WGS) entry which is preliminary data.</text>
</comment>
<dbReference type="EMBL" id="CAJPWZ010001600">
    <property type="protein sequence ID" value="CAG2218595.1"/>
    <property type="molecule type" value="Genomic_DNA"/>
</dbReference>
<sequence length="353" mass="41233">MIFATPNHEHESECNCTIETVNNGVRENISRLLEGGKKVIYLHLLFTNQINPFLDSYRGDTYSPMNWVRIAGRHGRSLLFLRPEFEQLSLKTLSLETGYIEVSLVQKPENCLLHFNTTHVEDTLRDLLLSDFKPRKDGGSLSEHEFICNMHIRNDNSYAQFFYRCCHKRPDGKIVCQDLIYDYWIYVVFICVIIINVVAIMFTPFLIPDSFYREKYGNIKYEHELREKLKIRVTKISKTEIKFDSPSTIVLPIKQIRSMTSFHQFIEGLYVNKEHTYTLDKVVISVPYQRLIPANYVPVGIMKTFYTMFVNCDLRKSPTFFECCRGSIFGKLSELNNTDEKNKYCQTLLGSLS</sequence>